<dbReference type="Pfam" id="PF11940">
    <property type="entry name" value="DUF3458"/>
    <property type="match status" value="1"/>
</dbReference>
<dbReference type="InterPro" id="IPR014782">
    <property type="entry name" value="Peptidase_M1_dom"/>
</dbReference>
<dbReference type="InterPro" id="IPR024601">
    <property type="entry name" value="Peptidase_M1_pepN_C"/>
</dbReference>
<dbReference type="SUPFAM" id="SSF55486">
    <property type="entry name" value="Metalloproteases ('zincins'), catalytic domain"/>
    <property type="match status" value="1"/>
</dbReference>
<proteinExistence type="inferred from homology"/>
<dbReference type="OrthoDB" id="100605at2"/>
<dbReference type="EMBL" id="FZOY01000003">
    <property type="protein sequence ID" value="SNS72711.1"/>
    <property type="molecule type" value="Genomic_DNA"/>
</dbReference>
<dbReference type="SUPFAM" id="SSF63737">
    <property type="entry name" value="Leukotriene A4 hydrolase N-terminal domain"/>
    <property type="match status" value="1"/>
</dbReference>
<dbReference type="Gene3D" id="1.10.390.10">
    <property type="entry name" value="Neutral Protease Domain 2"/>
    <property type="match status" value="1"/>
</dbReference>
<evidence type="ECO:0000313" key="18">
    <source>
        <dbReference type="Proteomes" id="UP000198426"/>
    </source>
</evidence>
<feature type="domain" description="Peptidase M1 alanyl aminopeptidase C-terminal" evidence="15">
    <location>
        <begin position="540"/>
        <end position="855"/>
    </location>
</feature>
<evidence type="ECO:0000256" key="4">
    <source>
        <dbReference type="ARBA" id="ARBA00012564"/>
    </source>
</evidence>
<dbReference type="PANTHER" id="PTHR46322">
    <property type="entry name" value="PUROMYCIN-SENSITIVE AMINOPEPTIDASE"/>
    <property type="match status" value="1"/>
</dbReference>
<dbReference type="InterPro" id="IPR042097">
    <property type="entry name" value="Aminopeptidase_N-like_N_sf"/>
</dbReference>
<dbReference type="AlphaFoldDB" id="A0A239GUQ9"/>
<comment type="cofactor">
    <cofactor evidence="2">
        <name>Zn(2+)</name>
        <dbReference type="ChEBI" id="CHEBI:29105"/>
    </cofactor>
</comment>
<organism evidence="17 18">
    <name type="scientific">Tropicimonas sediminicola</name>
    <dbReference type="NCBI Taxonomy" id="1031541"/>
    <lineage>
        <taxon>Bacteria</taxon>
        <taxon>Pseudomonadati</taxon>
        <taxon>Pseudomonadota</taxon>
        <taxon>Alphaproteobacteria</taxon>
        <taxon>Rhodobacterales</taxon>
        <taxon>Roseobacteraceae</taxon>
        <taxon>Tropicimonas</taxon>
    </lineage>
</organism>
<dbReference type="RefSeq" id="WP_089232714.1">
    <property type="nucleotide sequence ID" value="NZ_FZOY01000003.1"/>
</dbReference>
<evidence type="ECO:0000313" key="17">
    <source>
        <dbReference type="EMBL" id="SNS72711.1"/>
    </source>
</evidence>
<dbReference type="Proteomes" id="UP000198426">
    <property type="component" value="Unassembled WGS sequence"/>
</dbReference>
<dbReference type="Gene3D" id="1.25.50.10">
    <property type="entry name" value="Peptidase M1, alanyl aminopeptidase, C-terminal domain"/>
    <property type="match status" value="1"/>
</dbReference>
<dbReference type="GO" id="GO:0016285">
    <property type="term" value="F:alanyl aminopeptidase activity"/>
    <property type="evidence" value="ECO:0007669"/>
    <property type="project" value="UniProtKB-EC"/>
</dbReference>
<evidence type="ECO:0000256" key="3">
    <source>
        <dbReference type="ARBA" id="ARBA00010136"/>
    </source>
</evidence>
<dbReference type="Pfam" id="PF17900">
    <property type="entry name" value="Peptidase_M1_N"/>
    <property type="match status" value="1"/>
</dbReference>
<keyword evidence="7" id="KW-0645">Protease</keyword>
<dbReference type="InterPro" id="IPR027268">
    <property type="entry name" value="Peptidase_M4/M1_CTD_sf"/>
</dbReference>
<dbReference type="Pfam" id="PF17432">
    <property type="entry name" value="DUF3458_C"/>
    <property type="match status" value="1"/>
</dbReference>
<feature type="domain" description="Peptidase M1 alanyl aminopeptidase Ig-like fold" evidence="14">
    <location>
        <begin position="437"/>
        <end position="535"/>
    </location>
</feature>
<name>A0A239GUQ9_9RHOB</name>
<dbReference type="Gene3D" id="2.60.40.1840">
    <property type="match status" value="1"/>
</dbReference>
<dbReference type="NCBIfam" id="TIGR02414">
    <property type="entry name" value="pepN_proteo"/>
    <property type="match status" value="1"/>
</dbReference>
<dbReference type="GO" id="GO:0006508">
    <property type="term" value="P:proteolysis"/>
    <property type="evidence" value="ECO:0007669"/>
    <property type="project" value="UniProtKB-UniRule"/>
</dbReference>
<evidence type="ECO:0000256" key="10">
    <source>
        <dbReference type="ARBA" id="ARBA00022833"/>
    </source>
</evidence>
<evidence type="ECO:0000256" key="2">
    <source>
        <dbReference type="ARBA" id="ARBA00001947"/>
    </source>
</evidence>
<comment type="similarity">
    <text evidence="3">Belongs to the peptidase M1 family.</text>
</comment>
<keyword evidence="10" id="KW-0862">Zinc</keyword>
<dbReference type="Gene3D" id="3.30.2010.30">
    <property type="match status" value="1"/>
</dbReference>
<dbReference type="InterPro" id="IPR001930">
    <property type="entry name" value="Peptidase_M1"/>
</dbReference>
<feature type="domain" description="Aminopeptidase N-like N-terminal" evidence="16">
    <location>
        <begin position="97"/>
        <end position="179"/>
    </location>
</feature>
<keyword evidence="11" id="KW-0482">Metalloprotease</keyword>
<evidence type="ECO:0000256" key="12">
    <source>
        <dbReference type="NCBIfam" id="TIGR02414"/>
    </source>
</evidence>
<dbReference type="PRINTS" id="PR00756">
    <property type="entry name" value="ALADIPTASE"/>
</dbReference>
<dbReference type="InterPro" id="IPR037144">
    <property type="entry name" value="Peptidase_M1_pepN_C_sf"/>
</dbReference>
<evidence type="ECO:0000259" key="15">
    <source>
        <dbReference type="Pfam" id="PF17432"/>
    </source>
</evidence>
<keyword evidence="18" id="KW-1185">Reference proteome</keyword>
<evidence type="ECO:0000256" key="11">
    <source>
        <dbReference type="ARBA" id="ARBA00023049"/>
    </source>
</evidence>
<keyword evidence="8" id="KW-0479">Metal-binding</keyword>
<evidence type="ECO:0000256" key="6">
    <source>
        <dbReference type="ARBA" id="ARBA00022438"/>
    </source>
</evidence>
<dbReference type="CDD" id="cd09600">
    <property type="entry name" value="M1_APN"/>
    <property type="match status" value="1"/>
</dbReference>
<keyword evidence="6 17" id="KW-0031">Aminopeptidase</keyword>
<dbReference type="InterPro" id="IPR038438">
    <property type="entry name" value="PepN_Ig-like_sf"/>
</dbReference>
<dbReference type="InterPro" id="IPR045357">
    <property type="entry name" value="Aminopeptidase_N-like_N"/>
</dbReference>
<evidence type="ECO:0000259" key="13">
    <source>
        <dbReference type="Pfam" id="PF01433"/>
    </source>
</evidence>
<dbReference type="PANTHER" id="PTHR46322:SF1">
    <property type="entry name" value="PUROMYCIN-SENSITIVE AMINOPEPTIDASE"/>
    <property type="match status" value="1"/>
</dbReference>
<evidence type="ECO:0000256" key="8">
    <source>
        <dbReference type="ARBA" id="ARBA00022723"/>
    </source>
</evidence>
<dbReference type="GO" id="GO:0008237">
    <property type="term" value="F:metallopeptidase activity"/>
    <property type="evidence" value="ECO:0007669"/>
    <property type="project" value="UniProtKB-UniRule"/>
</dbReference>
<evidence type="ECO:0000256" key="5">
    <source>
        <dbReference type="ARBA" id="ARBA00015611"/>
    </source>
</evidence>
<comment type="catalytic activity">
    <reaction evidence="1">
        <text>Release of an N-terminal amino acid, Xaa-|-Yaa- from a peptide, amide or arylamide. Xaa is preferably Ala, but may be most amino acids including Pro (slow action). When a terminal hydrophobic residue is followed by a prolyl residue, the two may be released as an intact Xaa-Pro dipeptide.</text>
        <dbReference type="EC" id="3.4.11.2"/>
    </reaction>
</comment>
<accession>A0A239GUQ9</accession>
<dbReference type="InterPro" id="IPR035414">
    <property type="entry name" value="Peptidase_M1_pepN_Ig-like"/>
</dbReference>
<evidence type="ECO:0000256" key="9">
    <source>
        <dbReference type="ARBA" id="ARBA00022801"/>
    </source>
</evidence>
<protein>
    <recommendedName>
        <fullName evidence="5 12">Aminopeptidase N</fullName>
        <ecNumber evidence="4 12">3.4.11.2</ecNumber>
    </recommendedName>
</protein>
<dbReference type="EC" id="3.4.11.2" evidence="4 12"/>
<evidence type="ECO:0000256" key="1">
    <source>
        <dbReference type="ARBA" id="ARBA00000098"/>
    </source>
</evidence>
<dbReference type="Pfam" id="PF01433">
    <property type="entry name" value="Peptidase_M1"/>
    <property type="match status" value="1"/>
</dbReference>
<keyword evidence="9" id="KW-0378">Hydrolase</keyword>
<evidence type="ECO:0000259" key="16">
    <source>
        <dbReference type="Pfam" id="PF17900"/>
    </source>
</evidence>
<dbReference type="InterPro" id="IPR012779">
    <property type="entry name" value="Peptidase_M1_pepN"/>
</dbReference>
<dbReference type="GO" id="GO:0008270">
    <property type="term" value="F:zinc ion binding"/>
    <property type="evidence" value="ECO:0007669"/>
    <property type="project" value="InterPro"/>
</dbReference>
<sequence>MPKDAPQTIFLADYTPFTHRVERVHLTFRLAPGATRVISRIDFAPNPDSAGGPFFLHGEKLALIEAKIDGAPVTPEITETGLTCAVPDGPFTWEAEVEISPESNTALEGLYMSNGMYCTQCEAEGFRKITYYPDRPDVMAPFTVRIESDLPVLLSNGNPTGRGEGWAEWTDPWPKPAYLFALVAGELVNHPDRFTTRSGREVELNIWVREGDLHKCAFGMDALKRSMTWDEQVYGREYDLDVFNIVAVDDFNMGAMENKGLNIFNSSAVLASPETATDANFERIESIIAHEYFHNWTGNRITCRDWFQLCLKEGLTVFRDQQFSGDERSAAVQRINDVLALRARQFREDNGPLAHPVRPESFVEINNFYTATVYEKGAEVIGMLKRLVGDEAYFKALDLYFTRHDGQACTIEDWLKVFEDTTGRDLSQFKRWYSQAGTPRLDVHEAWSPGMTGKAAGTYTLTLRQNTPPTPGQPDKAPLVIPVAVGLLDRDGTEVVPTRVLELTDVTQSFAFDGLETRPVPSILRGFSAPVILTRKQDREELAFLLAHDTDPFNRWEAGRTLAKDVLVRMIAEDAAPSPAYLDALEQMAQDGGLDPAFRALALGLPSQDDMAQTLFDSGHTPDPIRIRRAIRALGQAIADHAGSTFSDLYDEMTVPGPYLPDAEGAGQRALRQAALGFLTLEDEGARARAQFDAADNMTEQLGALVALLHIDAAEEQLSAFRHQWQRDRLVMDKWFGLQASMAPPEKAAKVTRRLTEDADFDWKNPNRFRAVLGGLAANAAGFHDPSGDSYALFTDWLIRLDPLNPQTTARMTTAFETWKRYDADRQGLIRENLERLAAVPDLSRDTTEMVGRILSA</sequence>
<dbReference type="FunFam" id="2.60.40.1840:FF:000001">
    <property type="entry name" value="Aminopeptidase N"/>
    <property type="match status" value="1"/>
</dbReference>
<reference evidence="17 18" key="1">
    <citation type="submission" date="2017-06" db="EMBL/GenBank/DDBJ databases">
        <authorList>
            <person name="Kim H.J."/>
            <person name="Triplett B.A."/>
        </authorList>
    </citation>
    <scope>NUCLEOTIDE SEQUENCE [LARGE SCALE GENOMIC DNA]</scope>
    <source>
        <strain evidence="17 18">DSM 29339</strain>
    </source>
</reference>
<evidence type="ECO:0000259" key="14">
    <source>
        <dbReference type="Pfam" id="PF11940"/>
    </source>
</evidence>
<dbReference type="Gene3D" id="2.60.40.1730">
    <property type="entry name" value="tricorn interacting facor f3 domain"/>
    <property type="match status" value="1"/>
</dbReference>
<evidence type="ECO:0000256" key="7">
    <source>
        <dbReference type="ARBA" id="ARBA00022670"/>
    </source>
</evidence>
<feature type="domain" description="Peptidase M1 membrane alanine aminopeptidase" evidence="13">
    <location>
        <begin position="218"/>
        <end position="432"/>
    </location>
</feature>
<dbReference type="FunFam" id="3.30.2010.30:FF:000002">
    <property type="entry name" value="Putative aminopeptidase N"/>
    <property type="match status" value="1"/>
</dbReference>
<gene>
    <name evidence="17" type="ORF">SAMN05421757_103109</name>
</gene>